<dbReference type="RefSeq" id="XP_062876413.1">
    <property type="nucleotide sequence ID" value="XM_063020343.1"/>
</dbReference>
<dbReference type="InterPro" id="IPR037520">
    <property type="entry name" value="Folliculin/SMCR8_longin"/>
</dbReference>
<evidence type="ECO:0000313" key="3">
    <source>
        <dbReference type="Proteomes" id="UP001338582"/>
    </source>
</evidence>
<dbReference type="GO" id="GO:1904263">
    <property type="term" value="P:positive regulation of TORC1 signaling"/>
    <property type="evidence" value="ECO:0007669"/>
    <property type="project" value="TreeGrafter"/>
</dbReference>
<evidence type="ECO:0000259" key="1">
    <source>
        <dbReference type="PROSITE" id="PS51834"/>
    </source>
</evidence>
<dbReference type="PROSITE" id="PS51834">
    <property type="entry name" value="DENN_FLCN_SMCR8"/>
    <property type="match status" value="1"/>
</dbReference>
<keyword evidence="3" id="KW-1185">Reference proteome</keyword>
<evidence type="ECO:0000313" key="2">
    <source>
        <dbReference type="EMBL" id="WPK24029.1"/>
    </source>
</evidence>
<dbReference type="PANTHER" id="PTHR31441">
    <property type="entry name" value="FOLLICULIN FAMILY MEMBER"/>
    <property type="match status" value="1"/>
</dbReference>
<dbReference type="InterPro" id="IPR021713">
    <property type="entry name" value="Folliculin"/>
</dbReference>
<dbReference type="Proteomes" id="UP001338582">
    <property type="component" value="Chromosome 2"/>
</dbReference>
<feature type="domain" description="UDENN FLCN/SMCR8-type" evidence="1">
    <location>
        <begin position="82"/>
        <end position="257"/>
    </location>
</feature>
<accession>A0AAX4H6Q4</accession>
<dbReference type="KEGG" id="asau:88172349"/>
<dbReference type="PANTHER" id="PTHR31441:SF2">
    <property type="entry name" value="FOLLICULIN"/>
    <property type="match status" value="1"/>
</dbReference>
<dbReference type="EMBL" id="CP138895">
    <property type="protein sequence ID" value="WPK24029.1"/>
    <property type="molecule type" value="Genomic_DNA"/>
</dbReference>
<dbReference type="GO" id="GO:0005096">
    <property type="term" value="F:GTPase activator activity"/>
    <property type="evidence" value="ECO:0007669"/>
    <property type="project" value="InterPro"/>
</dbReference>
<name>A0AAX4H6Q4_9ASCO</name>
<proteinExistence type="predicted"/>
<dbReference type="AlphaFoldDB" id="A0AAX4H6Q4"/>
<dbReference type="GO" id="GO:0005829">
    <property type="term" value="C:cytosol"/>
    <property type="evidence" value="ECO:0007669"/>
    <property type="project" value="TreeGrafter"/>
</dbReference>
<dbReference type="GeneID" id="88172349"/>
<dbReference type="InterPro" id="IPR037521">
    <property type="entry name" value="FLCN/SMCR8_DENN"/>
</dbReference>
<gene>
    <name evidence="2" type="ORF">PUMCH_001283</name>
</gene>
<organism evidence="2 3">
    <name type="scientific">Australozyma saopauloensis</name>
    <dbReference type="NCBI Taxonomy" id="291208"/>
    <lineage>
        <taxon>Eukaryota</taxon>
        <taxon>Fungi</taxon>
        <taxon>Dikarya</taxon>
        <taxon>Ascomycota</taxon>
        <taxon>Saccharomycotina</taxon>
        <taxon>Pichiomycetes</taxon>
        <taxon>Metschnikowiaceae</taxon>
        <taxon>Australozyma</taxon>
    </lineage>
</organism>
<protein>
    <recommendedName>
        <fullName evidence="1">UDENN FLCN/SMCR8-type domain-containing protein</fullName>
    </recommendedName>
</protein>
<sequence length="257" mass="28668">MVNFVFCMAHFCEIHGPVTVLCTQRKESELSAKSSYARCESCSLVLPSGITSVATDFEDLVTKEVANGLSPQPSYGNTSGLGAHFKMDAKMKSSQQEILEKVTYVSTLYPQSERIFTCLTKLVMKCLSVEAVAEPLKPIFFGDTNTGYSLSRIFSINDLHARGGERKYALMVVCDSERALLSNWEMASAFIAEIILLLQRNVETHMESTKLETGENGRYLRRAKTIPRSLVQLTGDNEIFMKLHQCGTEVLRSMQIP</sequence>
<reference evidence="2 3" key="1">
    <citation type="submission" date="2023-10" db="EMBL/GenBank/DDBJ databases">
        <title>Draft Genome Sequence of Candida saopaulonensis from a very Premature Infant with Sepsis.</title>
        <authorList>
            <person name="Ning Y."/>
            <person name="Dai R."/>
            <person name="Xiao M."/>
            <person name="Xu Y."/>
            <person name="Yan Q."/>
            <person name="Zhang L."/>
        </authorList>
    </citation>
    <scope>NUCLEOTIDE SEQUENCE [LARGE SCALE GENOMIC DNA]</scope>
    <source>
        <strain evidence="2 3">19XY460</strain>
    </source>
</reference>
<dbReference type="Pfam" id="PF11704">
    <property type="entry name" value="Folliculin"/>
    <property type="match status" value="1"/>
</dbReference>